<comment type="caution">
    <text evidence="3">The sequence shown here is derived from an EMBL/GenBank/DDBJ whole genome shotgun (WGS) entry which is preliminary data.</text>
</comment>
<protein>
    <recommendedName>
        <fullName evidence="2">Rhamnogalacturonan lyase domain-containing protein</fullName>
    </recommendedName>
</protein>
<reference evidence="4" key="1">
    <citation type="journal article" date="2020" name="Appl. Environ. Microbiol.">
        <title>Diazotrophic Anaeromyxobacter Isolates from Soils.</title>
        <authorList>
            <person name="Masuda Y."/>
            <person name="Yamanaka H."/>
            <person name="Xu Z.X."/>
            <person name="Shiratori Y."/>
            <person name="Aono T."/>
            <person name="Amachi S."/>
            <person name="Senoo K."/>
            <person name="Itoh H."/>
        </authorList>
    </citation>
    <scope>NUCLEOTIDE SEQUENCE [LARGE SCALE GENOMIC DNA]</scope>
    <source>
        <strain evidence="4">R267</strain>
    </source>
</reference>
<name>A0A7I9VK78_9BACT</name>
<dbReference type="Proteomes" id="UP000503640">
    <property type="component" value="Unassembled WGS sequence"/>
</dbReference>
<evidence type="ECO:0000313" key="4">
    <source>
        <dbReference type="Proteomes" id="UP000503640"/>
    </source>
</evidence>
<dbReference type="SUPFAM" id="SSF49503">
    <property type="entry name" value="Cupredoxins"/>
    <property type="match status" value="1"/>
</dbReference>
<dbReference type="SUPFAM" id="SSF49452">
    <property type="entry name" value="Starch-binding domain-like"/>
    <property type="match status" value="1"/>
</dbReference>
<dbReference type="EMBL" id="BJTG01000003">
    <property type="protein sequence ID" value="GEJ56783.1"/>
    <property type="molecule type" value="Genomic_DNA"/>
</dbReference>
<accession>A0A7I9VK78</accession>
<dbReference type="Gene3D" id="2.60.40.420">
    <property type="entry name" value="Cupredoxins - blue copper proteins"/>
    <property type="match status" value="1"/>
</dbReference>
<keyword evidence="4" id="KW-1185">Reference proteome</keyword>
<dbReference type="InterPro" id="IPR013784">
    <property type="entry name" value="Carb-bd-like_fold"/>
</dbReference>
<dbReference type="GO" id="GO:0030246">
    <property type="term" value="F:carbohydrate binding"/>
    <property type="evidence" value="ECO:0007669"/>
    <property type="project" value="InterPro"/>
</dbReference>
<dbReference type="InterPro" id="IPR008972">
    <property type="entry name" value="Cupredoxin"/>
</dbReference>
<proteinExistence type="predicted"/>
<sequence>MKAVLGTMVLVLAAVAAPAGAGEIKGTVSFTGAPPQLAPLKVTKNQNVCGATVPDQSIEVAGGHLENVVVMVKGSGLPKPPPEKIVLDQEKCHYKPHVQATGPGATVEIVNSDPMLHNIHGYLGTTTVFNIAMPIKGQKIPRVLSKPGVVHVKCDVHEWMNGWIVVSDTPYAKVGDDGSYTIKDVPPGTYTVTAWHEKLGEKSQQVTVPASGDAAASFTYGK</sequence>
<keyword evidence="1" id="KW-0732">Signal</keyword>
<dbReference type="RefSeq" id="WP_176064259.1">
    <property type="nucleotide sequence ID" value="NZ_BJTG01000003.1"/>
</dbReference>
<dbReference type="AlphaFoldDB" id="A0A7I9VK78"/>
<feature type="domain" description="Rhamnogalacturonan lyase" evidence="2">
    <location>
        <begin position="172"/>
        <end position="212"/>
    </location>
</feature>
<dbReference type="InterPro" id="IPR029413">
    <property type="entry name" value="RG-lyase_II"/>
</dbReference>
<feature type="chain" id="PRO_5029585302" description="Rhamnogalacturonan lyase domain-containing protein" evidence="1">
    <location>
        <begin position="22"/>
        <end position="222"/>
    </location>
</feature>
<dbReference type="Pfam" id="PF14686">
    <property type="entry name" value="fn3_3"/>
    <property type="match status" value="1"/>
</dbReference>
<feature type="signal peptide" evidence="1">
    <location>
        <begin position="1"/>
        <end position="21"/>
    </location>
</feature>
<evidence type="ECO:0000259" key="2">
    <source>
        <dbReference type="Pfam" id="PF14686"/>
    </source>
</evidence>
<gene>
    <name evidence="3" type="ORF">AMYX_15240</name>
</gene>
<organism evidence="3 4">
    <name type="scientific">Anaeromyxobacter diazotrophicus</name>
    <dbReference type="NCBI Taxonomy" id="2590199"/>
    <lineage>
        <taxon>Bacteria</taxon>
        <taxon>Pseudomonadati</taxon>
        <taxon>Myxococcota</taxon>
        <taxon>Myxococcia</taxon>
        <taxon>Myxococcales</taxon>
        <taxon>Cystobacterineae</taxon>
        <taxon>Anaeromyxobacteraceae</taxon>
        <taxon>Anaeromyxobacter</taxon>
    </lineage>
</organism>
<evidence type="ECO:0000313" key="3">
    <source>
        <dbReference type="EMBL" id="GEJ56783.1"/>
    </source>
</evidence>
<evidence type="ECO:0000256" key="1">
    <source>
        <dbReference type="SAM" id="SignalP"/>
    </source>
</evidence>